<name>A0ABY6AYQ0_9BURK</name>
<protein>
    <submittedName>
        <fullName evidence="1">Uncharacterized protein</fullName>
    </submittedName>
</protein>
<sequence length="86" mass="9433">MQGITWMPDRSGGSVSASSWRHWLSRHMLAWGGQWIRWAWQLAPAPAADKAPAAIELEFCCEAGRPDGALYLNGQLLGTLAGVQRL</sequence>
<reference evidence="1" key="1">
    <citation type="submission" date="2022-10" db="EMBL/GenBank/DDBJ databases">
        <title>Characterization and whole genome sequencing of a new Roseateles species, isolated from fresh water.</title>
        <authorList>
            <person name="Guliayeva D.Y."/>
            <person name="Akhremchuk A.E."/>
            <person name="Sikolenko M.A."/>
            <person name="Valentovich L.N."/>
            <person name="Sidarenka A.V."/>
        </authorList>
    </citation>
    <scope>NUCLEOTIDE SEQUENCE</scope>
    <source>
        <strain evidence="1">BIM B-1768</strain>
    </source>
</reference>
<dbReference type="Proteomes" id="UP001064933">
    <property type="component" value="Chromosome"/>
</dbReference>
<evidence type="ECO:0000313" key="2">
    <source>
        <dbReference type="Proteomes" id="UP001064933"/>
    </source>
</evidence>
<proteinExistence type="predicted"/>
<gene>
    <name evidence="1" type="ORF">N4261_23610</name>
</gene>
<dbReference type="RefSeq" id="WP_261757678.1">
    <property type="nucleotide sequence ID" value="NZ_CP104562.2"/>
</dbReference>
<evidence type="ECO:0000313" key="1">
    <source>
        <dbReference type="EMBL" id="UXH77920.1"/>
    </source>
</evidence>
<dbReference type="EMBL" id="CP104562">
    <property type="protein sequence ID" value="UXH77920.1"/>
    <property type="molecule type" value="Genomic_DNA"/>
</dbReference>
<accession>A0ABY6AYQ0</accession>
<organism evidence="1 2">
    <name type="scientific">Roseateles amylovorans</name>
    <dbReference type="NCBI Taxonomy" id="2978473"/>
    <lineage>
        <taxon>Bacteria</taxon>
        <taxon>Pseudomonadati</taxon>
        <taxon>Pseudomonadota</taxon>
        <taxon>Betaproteobacteria</taxon>
        <taxon>Burkholderiales</taxon>
        <taxon>Sphaerotilaceae</taxon>
        <taxon>Roseateles</taxon>
    </lineage>
</organism>
<keyword evidence="2" id="KW-1185">Reference proteome</keyword>